<proteinExistence type="predicted"/>
<keyword evidence="2" id="KW-1185">Reference proteome</keyword>
<organism evidence="1 2">
    <name type="scientific">Sutterella megalosphaeroides</name>
    <dbReference type="NCBI Taxonomy" id="2494234"/>
    <lineage>
        <taxon>Bacteria</taxon>
        <taxon>Pseudomonadati</taxon>
        <taxon>Pseudomonadota</taxon>
        <taxon>Betaproteobacteria</taxon>
        <taxon>Burkholderiales</taxon>
        <taxon>Sutterellaceae</taxon>
        <taxon>Sutterella</taxon>
    </lineage>
</organism>
<accession>A0A2Z6I9X9</accession>
<dbReference type="KEGG" id="sutt:SUTMEG_10530"/>
<protein>
    <submittedName>
        <fullName evidence="1">Uncharacterized protein</fullName>
    </submittedName>
</protein>
<name>A0A2Z6I9X9_9BURK</name>
<dbReference type="AlphaFoldDB" id="A0A2Z6I9X9"/>
<reference evidence="1 2" key="1">
    <citation type="journal article" date="2018" name="Int. J. Syst. Evol. Microbiol.">
        <title>Mesosutterella multiformis gen. nov., sp. nov., a member of the family Sutterellaceae and Sutterella megalosphaeroides sp. nov., isolated from human faeces.</title>
        <authorList>
            <person name="Sakamoto M."/>
            <person name="Ikeyama N."/>
            <person name="Kunihiro T."/>
            <person name="Iino T."/>
            <person name="Yuki M."/>
            <person name="Ohkuma M."/>
        </authorList>
    </citation>
    <scope>NUCLEOTIDE SEQUENCE [LARGE SCALE GENOMIC DNA]</scope>
    <source>
        <strain evidence="1 2">6FBBBH3</strain>
    </source>
</reference>
<sequence length="71" mass="8084">MNPENIEIVPIVYIRTHFAVRRNNMVYLGIFTQSGAFATMNPAIRFCGGDAPDISGKRALRREEETDRRSL</sequence>
<dbReference type="Proteomes" id="UP000271003">
    <property type="component" value="Chromosome"/>
</dbReference>
<dbReference type="EMBL" id="AP018786">
    <property type="protein sequence ID" value="BBF23162.1"/>
    <property type="molecule type" value="Genomic_DNA"/>
</dbReference>
<gene>
    <name evidence="1" type="ORF">SUTMEG_10530</name>
</gene>
<evidence type="ECO:0000313" key="1">
    <source>
        <dbReference type="EMBL" id="BBF23162.1"/>
    </source>
</evidence>
<evidence type="ECO:0000313" key="2">
    <source>
        <dbReference type="Proteomes" id="UP000271003"/>
    </source>
</evidence>